<keyword evidence="3 7" id="KW-0808">Transferase</keyword>
<evidence type="ECO:0000256" key="5">
    <source>
        <dbReference type="ARBA" id="ARBA00043884"/>
    </source>
</evidence>
<evidence type="ECO:0000259" key="8">
    <source>
        <dbReference type="Pfam" id="PF00185"/>
    </source>
</evidence>
<comment type="subunit">
    <text evidence="7">Heterododecamer (2C3:3R2) of six catalytic PyrB chains organized as two trimers (C3), and six regulatory PyrI chains organized as three dimers (R2).</text>
</comment>
<feature type="binding site" evidence="7">
    <location>
        <position position="77"/>
    </location>
    <ligand>
        <name>L-aspartate</name>
        <dbReference type="ChEBI" id="CHEBI:29991"/>
    </ligand>
</feature>
<evidence type="ECO:0000256" key="3">
    <source>
        <dbReference type="ARBA" id="ARBA00022679"/>
    </source>
</evidence>
<dbReference type="Gene3D" id="3.40.50.1370">
    <property type="entry name" value="Aspartate/ornithine carbamoyltransferase"/>
    <property type="match status" value="2"/>
</dbReference>
<dbReference type="PRINTS" id="PR00101">
    <property type="entry name" value="ATCASE"/>
</dbReference>
<dbReference type="PANTHER" id="PTHR45753:SF6">
    <property type="entry name" value="ASPARTATE CARBAMOYLTRANSFERASE"/>
    <property type="match status" value="1"/>
</dbReference>
<feature type="binding site" evidence="7">
    <location>
        <position position="249"/>
    </location>
    <ligand>
        <name>carbamoyl phosphate</name>
        <dbReference type="ChEBI" id="CHEBI:58228"/>
    </ligand>
</feature>
<dbReference type="HAMAP" id="MF_00001">
    <property type="entry name" value="Asp_carb_tr"/>
    <property type="match status" value="1"/>
</dbReference>
<evidence type="ECO:0000256" key="1">
    <source>
        <dbReference type="ARBA" id="ARBA00004852"/>
    </source>
</evidence>
<dbReference type="InterPro" id="IPR006132">
    <property type="entry name" value="Asp/Orn_carbamoyltranf_P-bd"/>
</dbReference>
<keyword evidence="4 7" id="KW-0665">Pyrimidine biosynthesis</keyword>
<dbReference type="Pfam" id="PF02729">
    <property type="entry name" value="OTCace_N"/>
    <property type="match status" value="1"/>
</dbReference>
<dbReference type="NCBIfam" id="NF002032">
    <property type="entry name" value="PRK00856.1"/>
    <property type="match status" value="1"/>
</dbReference>
<dbReference type="InterPro" id="IPR006131">
    <property type="entry name" value="Asp_carbamoyltransf_Asp/Orn-bd"/>
</dbReference>
<proteinExistence type="inferred from homology"/>
<comment type="catalytic activity">
    <reaction evidence="6 7">
        <text>carbamoyl phosphate + L-aspartate = N-carbamoyl-L-aspartate + phosphate + H(+)</text>
        <dbReference type="Rhea" id="RHEA:20013"/>
        <dbReference type="ChEBI" id="CHEBI:15378"/>
        <dbReference type="ChEBI" id="CHEBI:29991"/>
        <dbReference type="ChEBI" id="CHEBI:32814"/>
        <dbReference type="ChEBI" id="CHEBI:43474"/>
        <dbReference type="ChEBI" id="CHEBI:58228"/>
        <dbReference type="EC" id="2.1.3.2"/>
    </reaction>
</comment>
<feature type="binding site" evidence="7">
    <location>
        <position position="160"/>
    </location>
    <ligand>
        <name>L-aspartate</name>
        <dbReference type="ChEBI" id="CHEBI:29991"/>
    </ligand>
</feature>
<sequence>MKNLLSMEHLTNRELISIILRAEEFERGEQHNLCRSYNVANLFFEPSTRTSTSFEMAERKVGCTVIPFDASFSSALKGESMYDTVKTLEMIGIDAVVIRAKEEAYYNELLEGINVSVINAGDGAGQHPSQSLLDLYTIHKEFGQFDGLNVTIVGDISHSRVAKSNAIALRNLGVNVRFLCPQEWAGDFEAHHSWDGLLEDSDVVMLLRVQHERHENNKNFSKESYHEQYGLTVEREARMKKGSIIMHPAPVNRDVEIASELVECERSRIFDQVRNGVFIRMAILESILKGREINDEVHSKYSIAR</sequence>
<evidence type="ECO:0000259" key="9">
    <source>
        <dbReference type="Pfam" id="PF02729"/>
    </source>
</evidence>
<feature type="domain" description="Aspartate/ornithine carbamoyltransferase carbamoyl-P binding" evidence="9">
    <location>
        <begin position="2"/>
        <end position="139"/>
    </location>
</feature>
<dbReference type="GO" id="GO:0005829">
    <property type="term" value="C:cytosol"/>
    <property type="evidence" value="ECO:0007669"/>
    <property type="project" value="TreeGrafter"/>
</dbReference>
<comment type="similarity">
    <text evidence="2 7">Belongs to the aspartate/ornithine carbamoyltransferase superfamily. ATCase family.</text>
</comment>
<dbReference type="Proteomes" id="UP000219252">
    <property type="component" value="Unassembled WGS sequence"/>
</dbReference>
<feature type="binding site" evidence="7">
    <location>
        <position position="130"/>
    </location>
    <ligand>
        <name>carbamoyl phosphate</name>
        <dbReference type="ChEBI" id="CHEBI:58228"/>
    </ligand>
</feature>
<dbReference type="PANTHER" id="PTHR45753">
    <property type="entry name" value="ORNITHINE CARBAMOYLTRANSFERASE, MITOCHONDRIAL"/>
    <property type="match status" value="1"/>
</dbReference>
<evidence type="ECO:0000256" key="6">
    <source>
        <dbReference type="ARBA" id="ARBA00048859"/>
    </source>
</evidence>
<feature type="binding site" evidence="7">
    <location>
        <position position="49"/>
    </location>
    <ligand>
        <name>carbamoyl phosphate</name>
        <dbReference type="ChEBI" id="CHEBI:58228"/>
    </ligand>
</feature>
<dbReference type="InterPro" id="IPR002082">
    <property type="entry name" value="Asp_carbamoyltransf"/>
</dbReference>
<dbReference type="SUPFAM" id="SSF53671">
    <property type="entry name" value="Aspartate/ornithine carbamoyltransferase"/>
    <property type="match status" value="1"/>
</dbReference>
<evidence type="ECO:0000313" key="11">
    <source>
        <dbReference type="Proteomes" id="UP000219252"/>
    </source>
</evidence>
<dbReference type="RefSeq" id="WP_097147942.1">
    <property type="nucleotide sequence ID" value="NZ_OBQC01000001.1"/>
</dbReference>
<dbReference type="EMBL" id="OBQC01000001">
    <property type="protein sequence ID" value="SOC35389.1"/>
    <property type="molecule type" value="Genomic_DNA"/>
</dbReference>
<dbReference type="Pfam" id="PF00185">
    <property type="entry name" value="OTCace"/>
    <property type="match status" value="1"/>
</dbReference>
<dbReference type="AlphaFoldDB" id="A0A285U0M2"/>
<dbReference type="GO" id="GO:0006207">
    <property type="term" value="P:'de novo' pyrimidine nucleobase biosynthetic process"/>
    <property type="evidence" value="ECO:0007669"/>
    <property type="project" value="InterPro"/>
</dbReference>
<evidence type="ECO:0000256" key="4">
    <source>
        <dbReference type="ARBA" id="ARBA00022975"/>
    </source>
</evidence>
<dbReference type="UniPathway" id="UPA00070">
    <property type="reaction ID" value="UER00116"/>
</dbReference>
<evidence type="ECO:0000313" key="10">
    <source>
        <dbReference type="EMBL" id="SOC35389.1"/>
    </source>
</evidence>
<comment type="pathway">
    <text evidence="1 7">Pyrimidine metabolism; UMP biosynthesis via de novo pathway; (S)-dihydroorotate from bicarbonate: step 2/3.</text>
</comment>
<feature type="binding site" evidence="7">
    <location>
        <position position="208"/>
    </location>
    <ligand>
        <name>L-aspartate</name>
        <dbReference type="ChEBI" id="CHEBI:29991"/>
    </ligand>
</feature>
<dbReference type="GO" id="GO:0044205">
    <property type="term" value="P:'de novo' UMP biosynthetic process"/>
    <property type="evidence" value="ECO:0007669"/>
    <property type="project" value="UniProtKB-UniRule"/>
</dbReference>
<feature type="binding site" evidence="7">
    <location>
        <position position="99"/>
    </location>
    <ligand>
        <name>carbamoyl phosphate</name>
        <dbReference type="ChEBI" id="CHEBI:58228"/>
    </ligand>
</feature>
<accession>A0A285U0M2</accession>
<evidence type="ECO:0000256" key="2">
    <source>
        <dbReference type="ARBA" id="ARBA00008896"/>
    </source>
</evidence>
<evidence type="ECO:0000256" key="7">
    <source>
        <dbReference type="HAMAP-Rule" id="MF_00001"/>
    </source>
</evidence>
<dbReference type="OrthoDB" id="9802587at2"/>
<gene>
    <name evidence="7" type="primary">pyrB</name>
    <name evidence="10" type="ORF">SAMN05877842_101403</name>
</gene>
<feature type="domain" description="Aspartate/ornithine carbamoyltransferase Asp/Orn-binding" evidence="8">
    <location>
        <begin position="146"/>
        <end position="286"/>
    </location>
</feature>
<feature type="binding site" evidence="7">
    <location>
        <position position="127"/>
    </location>
    <ligand>
        <name>carbamoyl phosphate</name>
        <dbReference type="ChEBI" id="CHEBI:58228"/>
    </ligand>
</feature>
<feature type="binding site" evidence="7">
    <location>
        <position position="50"/>
    </location>
    <ligand>
        <name>carbamoyl phosphate</name>
        <dbReference type="ChEBI" id="CHEBI:58228"/>
    </ligand>
</feature>
<dbReference type="GO" id="GO:0006520">
    <property type="term" value="P:amino acid metabolic process"/>
    <property type="evidence" value="ECO:0007669"/>
    <property type="project" value="InterPro"/>
</dbReference>
<comment type="function">
    <text evidence="5 7">Catalyzes the condensation of carbamoyl phosphate and aspartate to form carbamoyl aspartate and inorganic phosphate, the committed step in the de novo pyrimidine nucleotide biosynthesis pathway.</text>
</comment>
<dbReference type="InterPro" id="IPR006130">
    <property type="entry name" value="Asp/Orn_carbamoylTrfase"/>
</dbReference>
<dbReference type="NCBIfam" id="TIGR00670">
    <property type="entry name" value="asp_carb_tr"/>
    <property type="match status" value="1"/>
</dbReference>
<dbReference type="GO" id="GO:0016597">
    <property type="term" value="F:amino acid binding"/>
    <property type="evidence" value="ECO:0007669"/>
    <property type="project" value="InterPro"/>
</dbReference>
<dbReference type="FunFam" id="3.40.50.1370:FF:000011">
    <property type="entry name" value="Aspartate carbamoyltransferase"/>
    <property type="match status" value="1"/>
</dbReference>
<dbReference type="InterPro" id="IPR036901">
    <property type="entry name" value="Asp/Orn_carbamoylTrfase_sf"/>
</dbReference>
<keyword evidence="11" id="KW-1185">Reference proteome</keyword>
<name>A0A285U0M2_9BACL</name>
<dbReference type="PRINTS" id="PR00100">
    <property type="entry name" value="AOTCASE"/>
</dbReference>
<dbReference type="GO" id="GO:0004070">
    <property type="term" value="F:aspartate carbamoyltransferase activity"/>
    <property type="evidence" value="ECO:0007669"/>
    <property type="project" value="UniProtKB-UniRule"/>
</dbReference>
<organism evidence="10 11">
    <name type="scientific">Ureibacillus acetophenoni</name>
    <dbReference type="NCBI Taxonomy" id="614649"/>
    <lineage>
        <taxon>Bacteria</taxon>
        <taxon>Bacillati</taxon>
        <taxon>Bacillota</taxon>
        <taxon>Bacilli</taxon>
        <taxon>Bacillales</taxon>
        <taxon>Caryophanaceae</taxon>
        <taxon>Ureibacillus</taxon>
    </lineage>
</organism>
<dbReference type="PROSITE" id="PS00097">
    <property type="entry name" value="CARBAMOYLTRANSFERASE"/>
    <property type="match status" value="1"/>
</dbReference>
<dbReference type="EC" id="2.1.3.2" evidence="7"/>
<feature type="binding site" evidence="7">
    <location>
        <position position="250"/>
    </location>
    <ligand>
        <name>carbamoyl phosphate</name>
        <dbReference type="ChEBI" id="CHEBI:58228"/>
    </ligand>
</feature>
<reference evidence="11" key="1">
    <citation type="submission" date="2017-08" db="EMBL/GenBank/DDBJ databases">
        <authorList>
            <person name="Varghese N."/>
            <person name="Submissions S."/>
        </authorList>
    </citation>
    <scope>NUCLEOTIDE SEQUENCE [LARGE SCALE GENOMIC DNA]</scope>
    <source>
        <strain evidence="11">JC23</strain>
    </source>
</reference>
<protein>
    <recommendedName>
        <fullName evidence="7">Aspartate carbamoyltransferase</fullName>
        <ecNumber evidence="7">2.1.3.2</ecNumber>
    </recommendedName>
    <alternativeName>
        <fullName evidence="7">Aspartate transcarbamylase</fullName>
        <shortName evidence="7">ATCase</shortName>
    </alternativeName>
</protein>